<dbReference type="GO" id="GO:0000287">
    <property type="term" value="F:magnesium ion binding"/>
    <property type="evidence" value="ECO:0007669"/>
    <property type="project" value="InterPro"/>
</dbReference>
<dbReference type="GO" id="GO:0010333">
    <property type="term" value="F:terpene synthase activity"/>
    <property type="evidence" value="ECO:0007669"/>
    <property type="project" value="InterPro"/>
</dbReference>
<dbReference type="SFLD" id="SFLDS00005">
    <property type="entry name" value="Isoprenoid_Synthase_Type_I"/>
    <property type="match status" value="1"/>
</dbReference>
<feature type="domain" description="Terpene synthase metal-binding" evidence="7">
    <location>
        <begin position="300"/>
        <end position="500"/>
    </location>
</feature>
<organism evidence="8 9">
    <name type="scientific">Jatropha curcas</name>
    <name type="common">Barbados nut</name>
    <dbReference type="NCBI Taxonomy" id="180498"/>
    <lineage>
        <taxon>Eukaryota</taxon>
        <taxon>Viridiplantae</taxon>
        <taxon>Streptophyta</taxon>
        <taxon>Embryophyta</taxon>
        <taxon>Tracheophyta</taxon>
        <taxon>Spermatophyta</taxon>
        <taxon>Magnoliopsida</taxon>
        <taxon>eudicotyledons</taxon>
        <taxon>Gunneridae</taxon>
        <taxon>Pentapetalae</taxon>
        <taxon>rosids</taxon>
        <taxon>fabids</taxon>
        <taxon>Malpighiales</taxon>
        <taxon>Euphorbiaceae</taxon>
        <taxon>Crotonoideae</taxon>
        <taxon>Jatropheae</taxon>
        <taxon>Jatropha</taxon>
    </lineage>
</organism>
<feature type="domain" description="Terpene synthase N-terminal" evidence="6">
    <location>
        <begin position="73"/>
        <end position="242"/>
    </location>
</feature>
<dbReference type="PANTHER" id="PTHR31225">
    <property type="entry name" value="OS04G0344100 PROTEIN-RELATED"/>
    <property type="match status" value="1"/>
</dbReference>
<evidence type="ECO:0000256" key="1">
    <source>
        <dbReference type="ARBA" id="ARBA00001946"/>
    </source>
</evidence>
<reference evidence="8 9" key="1">
    <citation type="journal article" date="2014" name="PLoS ONE">
        <title>Global Analysis of Gene Expression Profiles in Physic Nut (Jatropha curcas L.) Seedlings Exposed to Salt Stress.</title>
        <authorList>
            <person name="Zhang L."/>
            <person name="Zhang C."/>
            <person name="Wu P."/>
            <person name="Chen Y."/>
            <person name="Li M."/>
            <person name="Jiang H."/>
            <person name="Wu G."/>
        </authorList>
    </citation>
    <scope>NUCLEOTIDE SEQUENCE [LARGE SCALE GENOMIC DNA]</scope>
    <source>
        <strain evidence="9">cv. GZQX0401</strain>
        <tissue evidence="8">Young leaves</tissue>
    </source>
</reference>
<dbReference type="PANTHER" id="PTHR31225:SF98">
    <property type="entry name" value="TERPENE SYNTHASE 9-RELATED"/>
    <property type="match status" value="1"/>
</dbReference>
<dbReference type="InterPro" id="IPR001906">
    <property type="entry name" value="Terpene_synth_N"/>
</dbReference>
<evidence type="ECO:0000313" key="9">
    <source>
        <dbReference type="Proteomes" id="UP000027138"/>
    </source>
</evidence>
<dbReference type="Pfam" id="PF03936">
    <property type="entry name" value="Terpene_synth_C"/>
    <property type="match status" value="1"/>
</dbReference>
<dbReference type="Pfam" id="PF01397">
    <property type="entry name" value="Terpene_synth"/>
    <property type="match status" value="1"/>
</dbReference>
<evidence type="ECO:0000259" key="6">
    <source>
        <dbReference type="Pfam" id="PF01397"/>
    </source>
</evidence>
<keyword evidence="3" id="KW-0479">Metal-binding</keyword>
<dbReference type="GO" id="GO:0120251">
    <property type="term" value="P:hydrocarbon biosynthetic process"/>
    <property type="evidence" value="ECO:0007669"/>
    <property type="project" value="UniProtKB-ARBA"/>
</dbReference>
<evidence type="ECO:0000313" key="8">
    <source>
        <dbReference type="EMBL" id="KDP27294.1"/>
    </source>
</evidence>
<accession>A0A067K667</accession>
<dbReference type="InterPro" id="IPR008949">
    <property type="entry name" value="Isoprenoid_synthase_dom_sf"/>
</dbReference>
<dbReference type="FunFam" id="1.50.10.130:FF:000001">
    <property type="entry name" value="Isoprene synthase, chloroplastic"/>
    <property type="match status" value="1"/>
</dbReference>
<dbReference type="Gene3D" id="1.10.600.10">
    <property type="entry name" value="Farnesyl Diphosphate Synthase"/>
    <property type="match status" value="1"/>
</dbReference>
<dbReference type="STRING" id="180498.A0A067K667"/>
<protein>
    <submittedName>
        <fullName evidence="8">Uncharacterized protein</fullName>
    </submittedName>
</protein>
<dbReference type="CDD" id="cd00684">
    <property type="entry name" value="Terpene_cyclase_plant_C1"/>
    <property type="match status" value="1"/>
</dbReference>
<dbReference type="InterPro" id="IPR034741">
    <property type="entry name" value="Terpene_cyclase-like_1_C"/>
</dbReference>
<dbReference type="EMBL" id="KK914858">
    <property type="protein sequence ID" value="KDP27294.1"/>
    <property type="molecule type" value="Genomic_DNA"/>
</dbReference>
<evidence type="ECO:0000259" key="7">
    <source>
        <dbReference type="Pfam" id="PF03936"/>
    </source>
</evidence>
<dbReference type="Gene3D" id="1.50.10.130">
    <property type="entry name" value="Terpene synthase, N-terminal domain"/>
    <property type="match status" value="1"/>
</dbReference>
<dbReference type="InterPro" id="IPR050148">
    <property type="entry name" value="Terpene_synthase-like"/>
</dbReference>
<proteinExistence type="inferred from homology"/>
<dbReference type="Proteomes" id="UP000027138">
    <property type="component" value="Unassembled WGS sequence"/>
</dbReference>
<comment type="similarity">
    <text evidence="2">Belongs to the terpene synthase family.</text>
</comment>
<dbReference type="InterPro" id="IPR008930">
    <property type="entry name" value="Terpenoid_cyclase/PrenylTrfase"/>
</dbReference>
<keyword evidence="9" id="KW-1185">Reference proteome</keyword>
<dbReference type="InterPro" id="IPR036965">
    <property type="entry name" value="Terpene_synth_N_sf"/>
</dbReference>
<dbReference type="InterPro" id="IPR044814">
    <property type="entry name" value="Terpene_cyclase_plant_C1"/>
</dbReference>
<evidence type="ECO:0000256" key="4">
    <source>
        <dbReference type="ARBA" id="ARBA00022842"/>
    </source>
</evidence>
<dbReference type="GO" id="GO:0016102">
    <property type="term" value="P:diterpenoid biosynthetic process"/>
    <property type="evidence" value="ECO:0007669"/>
    <property type="project" value="InterPro"/>
</dbReference>
<keyword evidence="5" id="KW-0456">Lyase</keyword>
<evidence type="ECO:0000256" key="5">
    <source>
        <dbReference type="ARBA" id="ARBA00023239"/>
    </source>
</evidence>
<dbReference type="SUPFAM" id="SSF48239">
    <property type="entry name" value="Terpenoid cyclases/Protein prenyltransferases"/>
    <property type="match status" value="1"/>
</dbReference>
<keyword evidence="4" id="KW-0460">Magnesium</keyword>
<gene>
    <name evidence="8" type="ORF">JCGZ_20282</name>
</gene>
<name>A0A067K667_JATCU</name>
<dbReference type="InterPro" id="IPR005630">
    <property type="entry name" value="Terpene_synthase_metal-bd"/>
</dbReference>
<comment type="cofactor">
    <cofactor evidence="1">
        <name>Mg(2+)</name>
        <dbReference type="ChEBI" id="CHEBI:18420"/>
    </cofactor>
</comment>
<sequence>MELSFSTTSFPSNFFTPNNISKASISPLYTRRSYKGRYSKIRSLNPIAVKFQSNVILVETTKRRSANYHPNIWNPELIESLTTPYTYDSHGTRLEELKQEVIRSLASSKDTPCLQLKLIDSMQRLGIAYHFEKEMKDILTVVKIDTNSDLYTIALHFRLLRQHAFPISSGVLNKFRDKNGKFLDSLAGDVEGLLSLYDASHLGMHGEDVLEEAKNFTSHHLKSLLGKLENNNILRQQMEQALDVPLHWRMRRIENRNFINIYQRDDSHNKALLELAILDYNLVQSVYQRELKELTRWWTSLDFKKKLPFSRDRLVENYLWALGSVYEPQYSKCRIVATQFTCILSAIDDMYDIYGSLDELELFTQAVNSWGRMNMDELPEYMKICHSALVDFGYEFAYYILNEEGFNALPYIKEEWARLCSSYLLEARWFSNGYSPTLNEYIRNAWISIGGHEAIMHAAMFLGHYLSKDSLRSLKNGYELITYRSSLITRLNDDLGTFSEMNFCAF</sequence>
<dbReference type="SUPFAM" id="SSF48576">
    <property type="entry name" value="Terpenoid synthases"/>
    <property type="match status" value="1"/>
</dbReference>
<evidence type="ECO:0000256" key="3">
    <source>
        <dbReference type="ARBA" id="ARBA00022723"/>
    </source>
</evidence>
<dbReference type="OrthoDB" id="1936865at2759"/>
<dbReference type="AlphaFoldDB" id="A0A067K667"/>
<dbReference type="SFLD" id="SFLDG01019">
    <property type="entry name" value="Terpene_Cyclase_Like_1_C_Termi"/>
    <property type="match status" value="1"/>
</dbReference>
<evidence type="ECO:0000256" key="2">
    <source>
        <dbReference type="ARBA" id="ARBA00006333"/>
    </source>
</evidence>